<sequence length="477" mass="48900">MGIYGAINSAVSGLSAQATALENISGNVANSQTVGFKRLDTTFSDLVSGGGSTQADQVSGTTYATSRATNTIGGDISSNDVDTYMAINGEGYFVVTQAADFVDGSTTFADDSFYTRAGDFEVNKEGYFVNQSGYYLKGFPLDPTTGNPVGDNPSVIQINSQPLAANSTTTVNYQASLPRVPATTNYDPNTADSELLNDGANGAPGPNLGATEIGDTGTLEADFLASSITGGSVTAYNSNGSEVPLNVRWAKVDNTAGAEVWSMYIDTGGETGTSYYKVGDVTFDGTGQVNTIATTGATAGLGVTTDGTSSFTLDEITVGGVTAGTAGNAADSITISFANGSLTQFADPDGIATSVNLSQNGYAAGELTNIAIDESGRVIASYSNNQTRAVYEIPLATFQAEQNLRRVDGAAFAATSDSGDADLSGGGAVISNALELSNADIADEFSKLIITQQAYSANSRIVTSADEMLDSALNMVR</sequence>
<dbReference type="GO" id="GO:0009424">
    <property type="term" value="C:bacterial-type flagellum hook"/>
    <property type="evidence" value="ECO:0007669"/>
    <property type="project" value="TreeGrafter"/>
</dbReference>
<reference evidence="9" key="1">
    <citation type="submission" date="2015-07" db="EMBL/GenBank/DDBJ databases">
        <authorList>
            <person name="Rodrigo-Torres Lidia"/>
            <person name="Arahal R.David."/>
        </authorList>
    </citation>
    <scope>NUCLEOTIDE SEQUENCE [LARGE SCALE GENOMIC DNA]</scope>
    <source>
        <strain evidence="9">CECT 5112</strain>
    </source>
</reference>
<dbReference type="Pfam" id="PF00460">
    <property type="entry name" value="Flg_bb_rod"/>
    <property type="match status" value="1"/>
</dbReference>
<dbReference type="Proteomes" id="UP000053235">
    <property type="component" value="Unassembled WGS sequence"/>
</dbReference>
<dbReference type="RefSeq" id="WP_055672292.1">
    <property type="nucleotide sequence ID" value="NZ_CXWD01000009.1"/>
</dbReference>
<dbReference type="AlphaFoldDB" id="A0A0M7A9N2"/>
<organism evidence="8 9">
    <name type="scientific">Roseibium alexandrii</name>
    <dbReference type="NCBI Taxonomy" id="388408"/>
    <lineage>
        <taxon>Bacteria</taxon>
        <taxon>Pseudomonadati</taxon>
        <taxon>Pseudomonadota</taxon>
        <taxon>Alphaproteobacteria</taxon>
        <taxon>Hyphomicrobiales</taxon>
        <taxon>Stappiaceae</taxon>
        <taxon>Roseibium</taxon>
    </lineage>
</organism>
<dbReference type="STRING" id="388408.LAX5112_02743"/>
<comment type="function">
    <text evidence="4">A flexible structure which links the flagellar filament to the drive apparatus in the basal body.</text>
</comment>
<dbReference type="InterPro" id="IPR020013">
    <property type="entry name" value="Flagellar_FlgE/F/G"/>
</dbReference>
<keyword evidence="8" id="KW-0969">Cilium</keyword>
<dbReference type="OrthoDB" id="8372879at2"/>
<feature type="domain" description="Flagellar basal body rod protein N-terminal" evidence="5">
    <location>
        <begin position="7"/>
        <end position="37"/>
    </location>
</feature>
<keyword evidence="9" id="KW-1185">Reference proteome</keyword>
<keyword evidence="8" id="KW-0966">Cell projection</keyword>
<dbReference type="GO" id="GO:0005829">
    <property type="term" value="C:cytosol"/>
    <property type="evidence" value="ECO:0007669"/>
    <property type="project" value="TreeGrafter"/>
</dbReference>
<feature type="domain" description="Flagellar hook protein FlgE/F/G-like D1" evidence="7">
    <location>
        <begin position="86"/>
        <end position="159"/>
    </location>
</feature>
<evidence type="ECO:0000256" key="4">
    <source>
        <dbReference type="RuleBase" id="RU362116"/>
    </source>
</evidence>
<dbReference type="NCBIfam" id="TIGR03506">
    <property type="entry name" value="FlgEFG_subfam"/>
    <property type="match status" value="1"/>
</dbReference>
<accession>A0A0M7A9N2</accession>
<evidence type="ECO:0000256" key="3">
    <source>
        <dbReference type="ARBA" id="ARBA00023143"/>
    </source>
</evidence>
<dbReference type="Pfam" id="PF22692">
    <property type="entry name" value="LlgE_F_G_D1"/>
    <property type="match status" value="1"/>
</dbReference>
<evidence type="ECO:0000256" key="2">
    <source>
        <dbReference type="ARBA" id="ARBA00009677"/>
    </source>
</evidence>
<dbReference type="GO" id="GO:0071978">
    <property type="term" value="P:bacterial-type flagellum-dependent swarming motility"/>
    <property type="evidence" value="ECO:0007669"/>
    <property type="project" value="TreeGrafter"/>
</dbReference>
<comment type="similarity">
    <text evidence="2 4">Belongs to the flagella basal body rod proteins family.</text>
</comment>
<dbReference type="Pfam" id="PF06429">
    <property type="entry name" value="Flg_bbr_C"/>
    <property type="match status" value="1"/>
</dbReference>
<dbReference type="InterPro" id="IPR001444">
    <property type="entry name" value="Flag_bb_rod_N"/>
</dbReference>
<evidence type="ECO:0000259" key="6">
    <source>
        <dbReference type="Pfam" id="PF06429"/>
    </source>
</evidence>
<gene>
    <name evidence="8" type="primary">flgE_1</name>
    <name evidence="8" type="ORF">LAX5112_02743</name>
</gene>
<dbReference type="PANTHER" id="PTHR30435:SF1">
    <property type="entry name" value="FLAGELLAR HOOK PROTEIN FLGE"/>
    <property type="match status" value="1"/>
</dbReference>
<dbReference type="InterPro" id="IPR037925">
    <property type="entry name" value="FlgE/F/G-like"/>
</dbReference>
<evidence type="ECO:0000259" key="7">
    <source>
        <dbReference type="Pfam" id="PF22692"/>
    </source>
</evidence>
<evidence type="ECO:0000256" key="1">
    <source>
        <dbReference type="ARBA" id="ARBA00004117"/>
    </source>
</evidence>
<dbReference type="EMBL" id="CXWD01000009">
    <property type="protein sequence ID" value="CTQ71172.1"/>
    <property type="molecule type" value="Genomic_DNA"/>
</dbReference>
<dbReference type="PANTHER" id="PTHR30435">
    <property type="entry name" value="FLAGELLAR PROTEIN"/>
    <property type="match status" value="1"/>
</dbReference>
<proteinExistence type="inferred from homology"/>
<dbReference type="InterPro" id="IPR010930">
    <property type="entry name" value="Flg_bb/hook_C_dom"/>
</dbReference>
<protein>
    <recommendedName>
        <fullName evidence="4">Flagellar hook protein FlgE</fullName>
    </recommendedName>
</protein>
<keyword evidence="3 4" id="KW-0975">Bacterial flagellum</keyword>
<evidence type="ECO:0000313" key="9">
    <source>
        <dbReference type="Proteomes" id="UP000053235"/>
    </source>
</evidence>
<name>A0A0M7A9N2_9HYPH</name>
<feature type="domain" description="Flagellar basal-body/hook protein C-terminal" evidence="6">
    <location>
        <begin position="431"/>
        <end position="475"/>
    </location>
</feature>
<evidence type="ECO:0000259" key="5">
    <source>
        <dbReference type="Pfam" id="PF00460"/>
    </source>
</evidence>
<dbReference type="GO" id="GO:0009425">
    <property type="term" value="C:bacterial-type flagellum basal body"/>
    <property type="evidence" value="ECO:0007669"/>
    <property type="project" value="UniProtKB-SubCell"/>
</dbReference>
<comment type="subcellular location">
    <subcellularLocation>
        <location evidence="1 4">Bacterial flagellum basal body</location>
    </subcellularLocation>
</comment>
<keyword evidence="8" id="KW-0282">Flagellum</keyword>
<evidence type="ECO:0000313" key="8">
    <source>
        <dbReference type="EMBL" id="CTQ71172.1"/>
    </source>
</evidence>
<dbReference type="SUPFAM" id="SSF117143">
    <property type="entry name" value="Flagellar hook protein flgE"/>
    <property type="match status" value="1"/>
</dbReference>
<dbReference type="InterPro" id="IPR053967">
    <property type="entry name" value="LlgE_F_G-like_D1"/>
</dbReference>